<organism evidence="3 4">
    <name type="scientific">Campylobacter suis</name>
    <dbReference type="NCBI Taxonomy" id="2790657"/>
    <lineage>
        <taxon>Bacteria</taxon>
        <taxon>Pseudomonadati</taxon>
        <taxon>Campylobacterota</taxon>
        <taxon>Epsilonproteobacteria</taxon>
        <taxon>Campylobacterales</taxon>
        <taxon>Campylobacteraceae</taxon>
        <taxon>Campylobacter</taxon>
    </lineage>
</organism>
<dbReference type="RefSeq" id="WP_230056829.1">
    <property type="nucleotide sequence ID" value="NZ_CAJHOE010000002.1"/>
</dbReference>
<protein>
    <recommendedName>
        <fullName evidence="2">Isochorismatase-like domain-containing protein</fullName>
    </recommendedName>
</protein>
<dbReference type="InterPro" id="IPR050272">
    <property type="entry name" value="Isochorismatase-like_hydrls"/>
</dbReference>
<keyword evidence="1" id="KW-0378">Hydrolase</keyword>
<accession>A0ABN7K7N3</accession>
<dbReference type="Pfam" id="PF00857">
    <property type="entry name" value="Isochorismatase"/>
    <property type="match status" value="1"/>
</dbReference>
<evidence type="ECO:0000256" key="1">
    <source>
        <dbReference type="ARBA" id="ARBA00022801"/>
    </source>
</evidence>
<dbReference type="PANTHER" id="PTHR43540:SF1">
    <property type="entry name" value="ISOCHORISMATASE HYDROLASE"/>
    <property type="match status" value="1"/>
</dbReference>
<dbReference type="InterPro" id="IPR036380">
    <property type="entry name" value="Isochorismatase-like_sf"/>
</dbReference>
<dbReference type="EMBL" id="CAJHOE010000002">
    <property type="protein sequence ID" value="CAD7287984.1"/>
    <property type="molecule type" value="Genomic_DNA"/>
</dbReference>
<dbReference type="InterPro" id="IPR000868">
    <property type="entry name" value="Isochorismatase-like_dom"/>
</dbReference>
<name>A0ABN7K7N3_9BACT</name>
<dbReference type="Gene3D" id="3.40.50.850">
    <property type="entry name" value="Isochorismatase-like"/>
    <property type="match status" value="1"/>
</dbReference>
<proteinExistence type="predicted"/>
<reference evidence="3 4" key="1">
    <citation type="submission" date="2020-11" db="EMBL/GenBank/DDBJ databases">
        <authorList>
            <person name="Peeters C."/>
        </authorList>
    </citation>
    <scope>NUCLEOTIDE SEQUENCE [LARGE SCALE GENOMIC DNA]</scope>
    <source>
        <strain evidence="3 4">LMG 8286</strain>
    </source>
</reference>
<keyword evidence="4" id="KW-1185">Reference proteome</keyword>
<dbReference type="CDD" id="cd01014">
    <property type="entry name" value="nicotinamidase_related"/>
    <property type="match status" value="1"/>
</dbReference>
<evidence type="ECO:0000313" key="3">
    <source>
        <dbReference type="EMBL" id="CAD7287984.1"/>
    </source>
</evidence>
<sequence length="183" mass="20333">MKDTALVIIDIQNDYFQGGKSELYEPIKAAQNAKALLEKFRQLDAPIFHVQHIFEGENAPFFAPNTNGVQIHELLTPKDGEFVVIKHFPDAFLNTELGYELERLDIKNLVICGMMSHMCIDTSVRSAVAKGFSVSLAHDACTTKELEFNGTKIDANTAHIAFMAAMNGIFADVKTTDEILKNL</sequence>
<feature type="domain" description="Isochorismatase-like" evidence="2">
    <location>
        <begin position="4"/>
        <end position="174"/>
    </location>
</feature>
<gene>
    <name evidence="3" type="ORF">LMG8286_01060</name>
</gene>
<dbReference type="SUPFAM" id="SSF52499">
    <property type="entry name" value="Isochorismatase-like hydrolases"/>
    <property type="match status" value="1"/>
</dbReference>
<dbReference type="PANTHER" id="PTHR43540">
    <property type="entry name" value="PEROXYUREIDOACRYLATE/UREIDOACRYLATE AMIDOHYDROLASE-RELATED"/>
    <property type="match status" value="1"/>
</dbReference>
<evidence type="ECO:0000313" key="4">
    <source>
        <dbReference type="Proteomes" id="UP000789359"/>
    </source>
</evidence>
<dbReference type="Proteomes" id="UP000789359">
    <property type="component" value="Unassembled WGS sequence"/>
</dbReference>
<evidence type="ECO:0000259" key="2">
    <source>
        <dbReference type="Pfam" id="PF00857"/>
    </source>
</evidence>
<comment type="caution">
    <text evidence="3">The sequence shown here is derived from an EMBL/GenBank/DDBJ whole genome shotgun (WGS) entry which is preliminary data.</text>
</comment>